<sequence>MLPRNRVCGNLEDVLKSKYQHTTGGNKMDSISITEALVSQLMVQEGADETNAVVLLRQAQQLIMEECSISELGLYTQRPTDEVDGFLIWASHNGRRDIFRK</sequence>
<protein>
    <submittedName>
        <fullName evidence="1">Uncharacterized protein</fullName>
    </submittedName>
</protein>
<accession>A0A2L0HMY7</accession>
<proteinExistence type="predicted"/>
<evidence type="ECO:0000313" key="2">
    <source>
        <dbReference type="Proteomes" id="UP000240343"/>
    </source>
</evidence>
<reference evidence="1 2" key="1">
    <citation type="submission" date="2018-01" db="EMBL/GenBank/DDBJ databases">
        <authorList>
            <person name="Kukan E.N."/>
            <person name="Betsko A.J."/>
            <person name="Garlena R.A."/>
            <person name="Russell D.A."/>
            <person name="Pope W.H."/>
            <person name="Jacobs-Sera D."/>
            <person name="Hatfull G.F."/>
        </authorList>
    </citation>
    <scope>NUCLEOTIDE SEQUENCE [LARGE SCALE GENOMIC DNA]</scope>
</reference>
<dbReference type="Proteomes" id="UP000240343">
    <property type="component" value="Genome"/>
</dbReference>
<name>A0A2L0HMY7_9CAUD</name>
<dbReference type="EMBL" id="MG839022">
    <property type="protein sequence ID" value="AUX83077.1"/>
    <property type="molecule type" value="Genomic_DNA"/>
</dbReference>
<gene>
    <name evidence="1" type="primary">53</name>
    <name evidence="1" type="ORF">PBI_LUDGATE_53</name>
</gene>
<organism evidence="1 2">
    <name type="scientific">Microbacterium phage Ludgate</name>
    <dbReference type="NCBI Taxonomy" id="2079587"/>
    <lineage>
        <taxon>Viruses</taxon>
        <taxon>Duplodnaviria</taxon>
        <taxon>Heunggongvirae</taxon>
        <taxon>Uroviricota</taxon>
        <taxon>Caudoviricetes</taxon>
        <taxon>Ilzatvirus</taxon>
        <taxon>Ilzatvirus teagan</taxon>
    </lineage>
</organism>
<evidence type="ECO:0000313" key="1">
    <source>
        <dbReference type="EMBL" id="AUX83077.1"/>
    </source>
</evidence>